<organism evidence="1">
    <name type="scientific">Arundo donax</name>
    <name type="common">Giant reed</name>
    <name type="synonym">Donax arundinaceus</name>
    <dbReference type="NCBI Taxonomy" id="35708"/>
    <lineage>
        <taxon>Eukaryota</taxon>
        <taxon>Viridiplantae</taxon>
        <taxon>Streptophyta</taxon>
        <taxon>Embryophyta</taxon>
        <taxon>Tracheophyta</taxon>
        <taxon>Spermatophyta</taxon>
        <taxon>Magnoliopsida</taxon>
        <taxon>Liliopsida</taxon>
        <taxon>Poales</taxon>
        <taxon>Poaceae</taxon>
        <taxon>PACMAD clade</taxon>
        <taxon>Arundinoideae</taxon>
        <taxon>Arundineae</taxon>
        <taxon>Arundo</taxon>
    </lineage>
</organism>
<dbReference type="AlphaFoldDB" id="A0A0A9AHP6"/>
<evidence type="ECO:0000313" key="1">
    <source>
        <dbReference type="EMBL" id="JAD49408.1"/>
    </source>
</evidence>
<protein>
    <submittedName>
        <fullName evidence="1">Uncharacterized protein</fullName>
    </submittedName>
</protein>
<name>A0A0A9AHP6_ARUDO</name>
<reference evidence="1" key="2">
    <citation type="journal article" date="2015" name="Data Brief">
        <title>Shoot transcriptome of the giant reed, Arundo donax.</title>
        <authorList>
            <person name="Barrero R.A."/>
            <person name="Guerrero F.D."/>
            <person name="Moolhuijzen P."/>
            <person name="Goolsby J.A."/>
            <person name="Tidwell J."/>
            <person name="Bellgard S.E."/>
            <person name="Bellgard M.I."/>
        </authorList>
    </citation>
    <scope>NUCLEOTIDE SEQUENCE</scope>
    <source>
        <tissue evidence="1">Shoot tissue taken approximately 20 cm above the soil surface</tissue>
    </source>
</reference>
<proteinExistence type="predicted"/>
<reference evidence="1" key="1">
    <citation type="submission" date="2014-09" db="EMBL/GenBank/DDBJ databases">
        <authorList>
            <person name="Magalhaes I.L.F."/>
            <person name="Oliveira U."/>
            <person name="Santos F.R."/>
            <person name="Vidigal T.H.D.A."/>
            <person name="Brescovit A.D."/>
            <person name="Santos A.J."/>
        </authorList>
    </citation>
    <scope>NUCLEOTIDE SEQUENCE</scope>
    <source>
        <tissue evidence="1">Shoot tissue taken approximately 20 cm above the soil surface</tissue>
    </source>
</reference>
<sequence>MILMQMKFTKRSCRVPGPCVRPSFSTPAY</sequence>
<accession>A0A0A9AHP6</accession>
<dbReference type="EMBL" id="GBRH01248487">
    <property type="protein sequence ID" value="JAD49408.1"/>
    <property type="molecule type" value="Transcribed_RNA"/>
</dbReference>